<dbReference type="Pfam" id="PF02371">
    <property type="entry name" value="Transposase_20"/>
    <property type="match status" value="1"/>
</dbReference>
<proteinExistence type="predicted"/>
<comment type="caution">
    <text evidence="2">The sequence shown here is derived from an EMBL/GenBank/DDBJ whole genome shotgun (WGS) entry which is preliminary data.</text>
</comment>
<dbReference type="GO" id="GO:0003677">
    <property type="term" value="F:DNA binding"/>
    <property type="evidence" value="ECO:0007669"/>
    <property type="project" value="InterPro"/>
</dbReference>
<evidence type="ECO:0000313" key="3">
    <source>
        <dbReference type="Proteomes" id="UP000076512"/>
    </source>
</evidence>
<dbReference type="EMBL" id="LWGR01000016">
    <property type="protein sequence ID" value="KZM69863.1"/>
    <property type="molecule type" value="Genomic_DNA"/>
</dbReference>
<feature type="domain" description="Transposase IS116/IS110/IS902 C-terminal" evidence="1">
    <location>
        <begin position="1"/>
        <end position="69"/>
    </location>
</feature>
<evidence type="ECO:0000259" key="1">
    <source>
        <dbReference type="Pfam" id="PF02371"/>
    </source>
</evidence>
<protein>
    <recommendedName>
        <fullName evidence="1">Transposase IS116/IS110/IS902 C-terminal domain-containing protein</fullName>
    </recommendedName>
</protein>
<accession>A0A164IYJ0</accession>
<dbReference type="Proteomes" id="UP000076512">
    <property type="component" value="Unassembled WGS sequence"/>
</dbReference>
<organism evidence="2 3">
    <name type="scientific">Nocardia terpenica</name>
    <dbReference type="NCBI Taxonomy" id="455432"/>
    <lineage>
        <taxon>Bacteria</taxon>
        <taxon>Bacillati</taxon>
        <taxon>Actinomycetota</taxon>
        <taxon>Actinomycetes</taxon>
        <taxon>Mycobacteriales</taxon>
        <taxon>Nocardiaceae</taxon>
        <taxon>Nocardia</taxon>
    </lineage>
</organism>
<keyword evidence="3" id="KW-1185">Reference proteome</keyword>
<dbReference type="InterPro" id="IPR047650">
    <property type="entry name" value="Transpos_IS110"/>
</dbReference>
<dbReference type="AlphaFoldDB" id="A0A164IYJ0"/>
<gene>
    <name evidence="2" type="ORF">AWN90_04440</name>
</gene>
<dbReference type="PANTHER" id="PTHR33055">
    <property type="entry name" value="TRANSPOSASE FOR INSERTION SEQUENCE ELEMENT IS1111A"/>
    <property type="match status" value="1"/>
</dbReference>
<dbReference type="GO" id="GO:0004803">
    <property type="term" value="F:transposase activity"/>
    <property type="evidence" value="ECO:0007669"/>
    <property type="project" value="InterPro"/>
</dbReference>
<dbReference type="GO" id="GO:0006313">
    <property type="term" value="P:DNA transposition"/>
    <property type="evidence" value="ECO:0007669"/>
    <property type="project" value="InterPro"/>
</dbReference>
<dbReference type="STRING" id="455432.AWN90_04440"/>
<name>A0A164IYJ0_9NOCA</name>
<evidence type="ECO:0000313" key="2">
    <source>
        <dbReference type="EMBL" id="KZM69863.1"/>
    </source>
</evidence>
<dbReference type="PANTHER" id="PTHR33055:SF3">
    <property type="entry name" value="PUTATIVE TRANSPOSASE FOR IS117-RELATED"/>
    <property type="match status" value="1"/>
</dbReference>
<dbReference type="InterPro" id="IPR003346">
    <property type="entry name" value="Transposase_20"/>
</dbReference>
<reference evidence="2 3" key="1">
    <citation type="submission" date="2016-04" db="EMBL/GenBank/DDBJ databases">
        <authorList>
            <person name="Evans L.H."/>
            <person name="Alamgir A."/>
            <person name="Owens N."/>
            <person name="Weber N.D."/>
            <person name="Virtaneva K."/>
            <person name="Barbian K."/>
            <person name="Babar A."/>
            <person name="Rosenke K."/>
        </authorList>
    </citation>
    <scope>NUCLEOTIDE SEQUENCE [LARGE SCALE GENOMIC DNA]</scope>
    <source>
        <strain evidence="2 3">IFM 0406</strain>
    </source>
</reference>
<sequence length="121" mass="13441">MLAEFGDDPKRYATAKARKNYAGTSPITRASGKKTVIATRFVHNDRLVDALGQQAFTAIRTSPGARAYYDRHRARGVEHQAALRQVANRLVGILHGCLKHRTCYDETTAWQNQSTEKVVAA</sequence>